<evidence type="ECO:0000256" key="11">
    <source>
        <dbReference type="ARBA" id="ARBA00023136"/>
    </source>
</evidence>
<dbReference type="GO" id="GO:0015986">
    <property type="term" value="P:proton motive force-driven ATP synthesis"/>
    <property type="evidence" value="ECO:0007669"/>
    <property type="project" value="InterPro"/>
</dbReference>
<evidence type="ECO:0000256" key="8">
    <source>
        <dbReference type="ARBA" id="ARBA00022989"/>
    </source>
</evidence>
<keyword evidence="4 12" id="KW-0813">Transport</keyword>
<evidence type="ECO:0000256" key="6">
    <source>
        <dbReference type="ARBA" id="ARBA00022692"/>
    </source>
</evidence>
<keyword evidence="8 13" id="KW-1133">Transmembrane helix</keyword>
<evidence type="ECO:0000313" key="14">
    <source>
        <dbReference type="EMBL" id="QWQ55588.1"/>
    </source>
</evidence>
<dbReference type="AlphaFoldDB" id="A0A8F1NHH9"/>
<keyword evidence="6 12" id="KW-0812">Transmembrane</keyword>
<keyword evidence="10 12" id="KW-0496">Mitochondrion</keyword>
<dbReference type="GO" id="GO:0045259">
    <property type="term" value="C:proton-transporting ATP synthase complex"/>
    <property type="evidence" value="ECO:0007669"/>
    <property type="project" value="UniProtKB-KW"/>
</dbReference>
<evidence type="ECO:0000256" key="12">
    <source>
        <dbReference type="RuleBase" id="RU003661"/>
    </source>
</evidence>
<gene>
    <name evidence="14" type="primary">ATP8</name>
</gene>
<reference evidence="14" key="1">
    <citation type="submission" date="2020-08" db="EMBL/GenBank/DDBJ databases">
        <title>The evolutionary patterns of genome size in Ensifera (Insecta: Orthoptera).</title>
        <authorList>
            <person name="Yuan H."/>
            <person name="Mao S."/>
            <person name="Huang Y."/>
        </authorList>
    </citation>
    <scope>NUCLEOTIDE SEQUENCE</scope>
</reference>
<evidence type="ECO:0000256" key="4">
    <source>
        <dbReference type="ARBA" id="ARBA00022448"/>
    </source>
</evidence>
<evidence type="ECO:0000256" key="2">
    <source>
        <dbReference type="ARBA" id="ARBA00008892"/>
    </source>
</evidence>
<evidence type="ECO:0000256" key="10">
    <source>
        <dbReference type="ARBA" id="ARBA00023128"/>
    </source>
</evidence>
<evidence type="ECO:0000256" key="3">
    <source>
        <dbReference type="ARBA" id="ARBA00011291"/>
    </source>
</evidence>
<comment type="similarity">
    <text evidence="2 12">Belongs to the ATPase protein 8 family.</text>
</comment>
<geneLocation type="mitochondrion" evidence="14"/>
<evidence type="ECO:0000256" key="1">
    <source>
        <dbReference type="ARBA" id="ARBA00004304"/>
    </source>
</evidence>
<evidence type="ECO:0000256" key="7">
    <source>
        <dbReference type="ARBA" id="ARBA00022781"/>
    </source>
</evidence>
<keyword evidence="5 12" id="KW-0138">CF(0)</keyword>
<dbReference type="GO" id="GO:0031966">
    <property type="term" value="C:mitochondrial membrane"/>
    <property type="evidence" value="ECO:0007669"/>
    <property type="project" value="UniProtKB-SubCell"/>
</dbReference>
<evidence type="ECO:0000256" key="13">
    <source>
        <dbReference type="SAM" id="Phobius"/>
    </source>
</evidence>
<organism evidence="14">
    <name type="scientific">Elimaea berezovskii</name>
    <dbReference type="NCBI Taxonomy" id="2844941"/>
    <lineage>
        <taxon>Eukaryota</taxon>
        <taxon>Metazoa</taxon>
        <taxon>Ecdysozoa</taxon>
        <taxon>Arthropoda</taxon>
        <taxon>Hexapoda</taxon>
        <taxon>Insecta</taxon>
        <taxon>Pterygota</taxon>
        <taxon>Neoptera</taxon>
        <taxon>Polyneoptera</taxon>
        <taxon>Orthoptera</taxon>
        <taxon>Ensifera</taxon>
        <taxon>Tettigoniidea</taxon>
        <taxon>Tettigonioidea</taxon>
        <taxon>Tettigoniidae</taxon>
        <taxon>Phaneropterinae</taxon>
        <taxon>Elimaeini</taxon>
        <taxon>Elimaea</taxon>
        <taxon>Elimaea</taxon>
    </lineage>
</organism>
<proteinExistence type="inferred from homology"/>
<dbReference type="GO" id="GO:0015078">
    <property type="term" value="F:proton transmembrane transporter activity"/>
    <property type="evidence" value="ECO:0007669"/>
    <property type="project" value="InterPro"/>
</dbReference>
<dbReference type="EMBL" id="MT849266">
    <property type="protein sequence ID" value="QWQ55588.1"/>
    <property type="molecule type" value="Genomic_DNA"/>
</dbReference>
<dbReference type="InterPro" id="IPR001421">
    <property type="entry name" value="ATP8_metazoa"/>
</dbReference>
<sequence>MPQMSPLWWLLLFLVFSFTLIMVTLLNYFVIINTPVISKDSSSPLQAKSLYWMW</sequence>
<evidence type="ECO:0000256" key="9">
    <source>
        <dbReference type="ARBA" id="ARBA00023065"/>
    </source>
</evidence>
<feature type="transmembrane region" description="Helical" evidence="13">
    <location>
        <begin position="6"/>
        <end position="31"/>
    </location>
</feature>
<evidence type="ECO:0000256" key="5">
    <source>
        <dbReference type="ARBA" id="ARBA00022547"/>
    </source>
</evidence>
<keyword evidence="11 13" id="KW-0472">Membrane</keyword>
<comment type="subcellular location">
    <subcellularLocation>
        <location evidence="1 12">Mitochondrion membrane</location>
        <topology evidence="1 12">Single-pass membrane protein</topology>
    </subcellularLocation>
</comment>
<keyword evidence="7 12" id="KW-0375">Hydrogen ion transport</keyword>
<protein>
    <recommendedName>
        <fullName evidence="12">ATP synthase complex subunit 8</fullName>
    </recommendedName>
</protein>
<accession>A0A8F1NHH9</accession>
<keyword evidence="9 12" id="KW-0406">Ion transport</keyword>
<comment type="subunit">
    <text evidence="3">F-type ATPases have 2 components, CF(1) - the catalytic core - and CF(0) - the membrane proton channel.</text>
</comment>
<dbReference type="Pfam" id="PF00895">
    <property type="entry name" value="ATP-synt_8"/>
    <property type="match status" value="1"/>
</dbReference>
<name>A0A8F1NHH9_9ORTH</name>